<dbReference type="PANTHER" id="PTHR34719:SF2">
    <property type="entry name" value="NICKEL-RESPONSIVE REGULATOR"/>
    <property type="match status" value="1"/>
</dbReference>
<dbReference type="Pfam" id="PF01402">
    <property type="entry name" value="RHH_1"/>
    <property type="match status" value="1"/>
</dbReference>
<gene>
    <name evidence="11" type="ordered locus">Tgr7_3086</name>
</gene>
<dbReference type="NCBIfam" id="NF003381">
    <property type="entry name" value="PRK04460.1"/>
    <property type="match status" value="1"/>
</dbReference>
<dbReference type="InterPro" id="IPR010985">
    <property type="entry name" value="Ribbon_hlx_hlx"/>
</dbReference>
<dbReference type="AlphaFoldDB" id="B8GQ08"/>
<feature type="domain" description="Ribbon-helix-helix protein CopG" evidence="9">
    <location>
        <begin position="9"/>
        <end position="46"/>
    </location>
</feature>
<dbReference type="InterPro" id="IPR002145">
    <property type="entry name" value="CopG"/>
</dbReference>
<dbReference type="CDD" id="cd22231">
    <property type="entry name" value="RHH_NikR_HicB-like"/>
    <property type="match status" value="1"/>
</dbReference>
<keyword evidence="5 8" id="KW-0805">Transcription regulation</keyword>
<evidence type="ECO:0000313" key="11">
    <source>
        <dbReference type="EMBL" id="ACL74155.1"/>
    </source>
</evidence>
<dbReference type="InterPro" id="IPR014864">
    <property type="entry name" value="TF_NikR_Ni-bd_C"/>
</dbReference>
<evidence type="ECO:0000259" key="10">
    <source>
        <dbReference type="Pfam" id="PF08753"/>
    </source>
</evidence>
<keyword evidence="3" id="KW-0533">Nickel</keyword>
<dbReference type="HOGENOM" id="CLU_113319_1_3_6"/>
<dbReference type="InterPro" id="IPR022988">
    <property type="entry name" value="Ni_resp_reg_NikR"/>
</dbReference>
<dbReference type="SUPFAM" id="SSF55021">
    <property type="entry name" value="ACT-like"/>
    <property type="match status" value="1"/>
</dbReference>
<evidence type="ECO:0000313" key="12">
    <source>
        <dbReference type="Proteomes" id="UP000002383"/>
    </source>
</evidence>
<evidence type="ECO:0000256" key="2">
    <source>
        <dbReference type="ARBA" id="ARBA00008478"/>
    </source>
</evidence>
<evidence type="ECO:0000256" key="7">
    <source>
        <dbReference type="ARBA" id="ARBA00023163"/>
    </source>
</evidence>
<dbReference type="PANTHER" id="PTHR34719">
    <property type="entry name" value="NICKEL-RESPONSIVE REGULATOR"/>
    <property type="match status" value="1"/>
</dbReference>
<dbReference type="Pfam" id="PF08753">
    <property type="entry name" value="NikR_C"/>
    <property type="match status" value="1"/>
</dbReference>
<dbReference type="OrthoDB" id="9806294at2"/>
<dbReference type="Gene3D" id="1.10.1220.10">
    <property type="entry name" value="Met repressor-like"/>
    <property type="match status" value="1"/>
</dbReference>
<dbReference type="NCBIfam" id="NF002815">
    <property type="entry name" value="PRK02967.1"/>
    <property type="match status" value="1"/>
</dbReference>
<evidence type="ECO:0000256" key="5">
    <source>
        <dbReference type="ARBA" id="ARBA00023015"/>
    </source>
</evidence>
<dbReference type="NCBIfam" id="NF002169">
    <property type="entry name" value="PRK01002.1"/>
    <property type="match status" value="1"/>
</dbReference>
<evidence type="ECO:0000256" key="4">
    <source>
        <dbReference type="ARBA" id="ARBA00022723"/>
    </source>
</evidence>
<evidence type="ECO:0000256" key="3">
    <source>
        <dbReference type="ARBA" id="ARBA00022596"/>
    </source>
</evidence>
<proteinExistence type="inferred from homology"/>
<dbReference type="SUPFAM" id="SSF47598">
    <property type="entry name" value="Ribbon-helix-helix"/>
    <property type="match status" value="1"/>
</dbReference>
<evidence type="ECO:0000256" key="6">
    <source>
        <dbReference type="ARBA" id="ARBA00023125"/>
    </source>
</evidence>
<sequence>MKANGGVSRISISLPEPLLGQLDDMVEARGYESRSAALAEMISHQLVAHKRELGNEVMAGTITLLYDHSTPRLQKVLADLQHEHVEEVISSLHIHLMHNRAMEVILVQGPATQLQVIADRMITNRGVISGKLELTTTLIPQVHQPPARGN</sequence>
<comment type="caution">
    <text evidence="8">Lacks conserved residue(s) required for the propagation of feature annotation.</text>
</comment>
<keyword evidence="7 8" id="KW-0804">Transcription</keyword>
<organism evidence="11 12">
    <name type="scientific">Thioalkalivibrio sulfidiphilus (strain HL-EbGR7)</name>
    <dbReference type="NCBI Taxonomy" id="396588"/>
    <lineage>
        <taxon>Bacteria</taxon>
        <taxon>Pseudomonadati</taxon>
        <taxon>Pseudomonadota</taxon>
        <taxon>Gammaproteobacteria</taxon>
        <taxon>Chromatiales</taxon>
        <taxon>Ectothiorhodospiraceae</taxon>
        <taxon>Thioalkalivibrio</taxon>
    </lineage>
</organism>
<comment type="function">
    <text evidence="8">Transcriptional regulator.</text>
</comment>
<dbReference type="GO" id="GO:0003677">
    <property type="term" value="F:DNA binding"/>
    <property type="evidence" value="ECO:0007669"/>
    <property type="project" value="UniProtKB-KW"/>
</dbReference>
<evidence type="ECO:0000256" key="1">
    <source>
        <dbReference type="ARBA" id="ARBA00001967"/>
    </source>
</evidence>
<dbReference type="InterPro" id="IPR045865">
    <property type="entry name" value="ACT-like_dom_sf"/>
</dbReference>
<dbReference type="InterPro" id="IPR027271">
    <property type="entry name" value="Acetolactate_synth/TF_NikR_C"/>
</dbReference>
<keyword evidence="4" id="KW-0479">Metal-binding</keyword>
<dbReference type="EMBL" id="CP001339">
    <property type="protein sequence ID" value="ACL74155.1"/>
    <property type="molecule type" value="Genomic_DNA"/>
</dbReference>
<evidence type="ECO:0000256" key="8">
    <source>
        <dbReference type="HAMAP-Rule" id="MF_00476"/>
    </source>
</evidence>
<dbReference type="GO" id="GO:0010045">
    <property type="term" value="P:response to nickel cation"/>
    <property type="evidence" value="ECO:0007669"/>
    <property type="project" value="InterPro"/>
</dbReference>
<reference evidence="11 12" key="1">
    <citation type="journal article" date="2011" name="Stand. Genomic Sci.">
        <title>Complete genome sequence of 'Thioalkalivibrio sulfidophilus' HL-EbGr7.</title>
        <authorList>
            <person name="Muyzer G."/>
            <person name="Sorokin D.Y."/>
            <person name="Mavromatis K."/>
            <person name="Lapidus A."/>
            <person name="Clum A."/>
            <person name="Ivanova N."/>
            <person name="Pati A."/>
            <person name="d'Haeseleer P."/>
            <person name="Woyke T."/>
            <person name="Kyrpides N.C."/>
        </authorList>
    </citation>
    <scope>NUCLEOTIDE SEQUENCE [LARGE SCALE GENOMIC DNA]</scope>
    <source>
        <strain evidence="11 12">HL-EbGR7</strain>
    </source>
</reference>
<dbReference type="HAMAP" id="MF_00476">
    <property type="entry name" value="NikR"/>
    <property type="match status" value="1"/>
</dbReference>
<feature type="domain" description="Transcription factor NikR nickel binding C-terminal" evidence="10">
    <location>
        <begin position="59"/>
        <end position="134"/>
    </location>
</feature>
<dbReference type="Proteomes" id="UP000002383">
    <property type="component" value="Chromosome"/>
</dbReference>
<comment type="cofactor">
    <cofactor evidence="1">
        <name>Ni(2+)</name>
        <dbReference type="ChEBI" id="CHEBI:49786"/>
    </cofactor>
</comment>
<dbReference type="STRING" id="396588.Tgr7_3086"/>
<name>B8GQ08_THISH</name>
<dbReference type="RefSeq" id="WP_012639617.1">
    <property type="nucleotide sequence ID" value="NC_011901.1"/>
</dbReference>
<dbReference type="KEGG" id="tgr:Tgr7_3086"/>
<dbReference type="GO" id="GO:0003700">
    <property type="term" value="F:DNA-binding transcription factor activity"/>
    <property type="evidence" value="ECO:0007669"/>
    <property type="project" value="UniProtKB-UniRule"/>
</dbReference>
<comment type="similarity">
    <text evidence="2 8">Belongs to the transcriptional regulatory CopG/NikR family.</text>
</comment>
<keyword evidence="12" id="KW-1185">Reference proteome</keyword>
<evidence type="ECO:0000259" key="9">
    <source>
        <dbReference type="Pfam" id="PF01402"/>
    </source>
</evidence>
<dbReference type="Gene3D" id="3.30.70.1150">
    <property type="entry name" value="ACT-like. Chain A, domain 2"/>
    <property type="match status" value="1"/>
</dbReference>
<protein>
    <recommendedName>
        <fullName evidence="8">Putative nickel-responsive regulator</fullName>
    </recommendedName>
</protein>
<dbReference type="GO" id="GO:0016151">
    <property type="term" value="F:nickel cation binding"/>
    <property type="evidence" value="ECO:0007669"/>
    <property type="project" value="UniProtKB-UniRule"/>
</dbReference>
<dbReference type="eggNOG" id="COG0864">
    <property type="taxonomic scope" value="Bacteria"/>
</dbReference>
<keyword evidence="6 8" id="KW-0238">DNA-binding</keyword>
<dbReference type="InterPro" id="IPR050192">
    <property type="entry name" value="CopG/NikR_regulator"/>
</dbReference>
<accession>B8GQ08</accession>
<dbReference type="InterPro" id="IPR013321">
    <property type="entry name" value="Arc_rbn_hlx_hlx"/>
</dbReference>